<dbReference type="EMBL" id="JANFXK010000001">
    <property type="protein sequence ID" value="MCQ4635390.1"/>
    <property type="molecule type" value="Genomic_DNA"/>
</dbReference>
<accession>A0ABT1RJN3</accession>
<keyword evidence="1" id="KW-0472">Membrane</keyword>
<proteinExistence type="predicted"/>
<feature type="transmembrane region" description="Helical" evidence="1">
    <location>
        <begin position="55"/>
        <end position="78"/>
    </location>
</feature>
<dbReference type="Pfam" id="PF04018">
    <property type="entry name" value="VCA0040-like"/>
    <property type="match status" value="2"/>
</dbReference>
<dbReference type="Proteomes" id="UP001524502">
    <property type="component" value="Unassembled WGS sequence"/>
</dbReference>
<dbReference type="InterPro" id="IPR007163">
    <property type="entry name" value="VCA0040-like"/>
</dbReference>
<dbReference type="PANTHER" id="PTHR37308">
    <property type="entry name" value="INTEGRAL MEMBRANE PROTEIN"/>
    <property type="match status" value="1"/>
</dbReference>
<dbReference type="PANTHER" id="PTHR37308:SF1">
    <property type="entry name" value="POLYPRENYL-PHOSPHATE TRANSPORTER"/>
    <property type="match status" value="1"/>
</dbReference>
<feature type="transmembrane region" description="Helical" evidence="1">
    <location>
        <begin position="262"/>
        <end position="281"/>
    </location>
</feature>
<feature type="transmembrane region" description="Helical" evidence="1">
    <location>
        <begin position="6"/>
        <end position="34"/>
    </location>
</feature>
<reference evidence="2 3" key="1">
    <citation type="submission" date="2022-06" db="EMBL/GenBank/DDBJ databases">
        <title>Isolation of gut microbiota from human fecal samples.</title>
        <authorList>
            <person name="Pamer E.G."/>
            <person name="Barat B."/>
            <person name="Waligurski E."/>
            <person name="Medina S."/>
            <person name="Paddock L."/>
            <person name="Mostad J."/>
        </authorList>
    </citation>
    <scope>NUCLEOTIDE SEQUENCE [LARGE SCALE GENOMIC DNA]</scope>
    <source>
        <strain evidence="2 3">SL.3.17</strain>
    </source>
</reference>
<keyword evidence="1" id="KW-0812">Transmembrane</keyword>
<sequence>MSFITRVLYGVLIGVASIAPGLSGGTIAIALGFYEHLINAIADLLKHFRKNFLYLLPYGIGGLASVACLSVAINYLFIHYPLPTNTLFIGFIIGTLPFIWAKLKSHQGEKGLRFSHVLTAGFFFLIVLIPVFAKGAGSGSASLSAGPLSMMILVGIGMIAATTLVVPGLSGTMILTSLGYYKPLLSIASTFVTAAFSLDFPAAARQLIFIVPLGVGVVIGVFLTAKFVQFLFKKIPSHVYSAIAGLIAATPVVMLADVERSAFSPLNIGLSAVTLLVGLFLTRKLGE</sequence>
<evidence type="ECO:0000256" key="1">
    <source>
        <dbReference type="SAM" id="Phobius"/>
    </source>
</evidence>
<keyword evidence="1" id="KW-1133">Transmembrane helix</keyword>
<evidence type="ECO:0000313" key="2">
    <source>
        <dbReference type="EMBL" id="MCQ4635390.1"/>
    </source>
</evidence>
<gene>
    <name evidence="2" type="ORF">NE619_01495</name>
</gene>
<name>A0ABT1RJN3_9FIRM</name>
<evidence type="ECO:0000313" key="3">
    <source>
        <dbReference type="Proteomes" id="UP001524502"/>
    </source>
</evidence>
<feature type="transmembrane region" description="Helical" evidence="1">
    <location>
        <begin position="84"/>
        <end position="101"/>
    </location>
</feature>
<feature type="transmembrane region" description="Helical" evidence="1">
    <location>
        <begin position="204"/>
        <end position="225"/>
    </location>
</feature>
<feature type="transmembrane region" description="Helical" evidence="1">
    <location>
        <begin position="237"/>
        <end position="256"/>
    </location>
</feature>
<feature type="transmembrane region" description="Helical" evidence="1">
    <location>
        <begin position="178"/>
        <end position="198"/>
    </location>
</feature>
<comment type="caution">
    <text evidence="2">The sequence shown here is derived from an EMBL/GenBank/DDBJ whole genome shotgun (WGS) entry which is preliminary data.</text>
</comment>
<feature type="transmembrane region" description="Helical" evidence="1">
    <location>
        <begin position="145"/>
        <end position="166"/>
    </location>
</feature>
<protein>
    <submittedName>
        <fullName evidence="2">DUF368 domain-containing protein</fullName>
    </submittedName>
</protein>
<dbReference type="RefSeq" id="WP_256130582.1">
    <property type="nucleotide sequence ID" value="NZ_JANFXK010000001.1"/>
</dbReference>
<organism evidence="2 3">
    <name type="scientific">Anaerovorax odorimutans</name>
    <dbReference type="NCBI Taxonomy" id="109327"/>
    <lineage>
        <taxon>Bacteria</taxon>
        <taxon>Bacillati</taxon>
        <taxon>Bacillota</taxon>
        <taxon>Clostridia</taxon>
        <taxon>Peptostreptococcales</taxon>
        <taxon>Anaerovoracaceae</taxon>
        <taxon>Anaerovorax</taxon>
    </lineage>
</organism>
<keyword evidence="3" id="KW-1185">Reference proteome</keyword>
<feature type="transmembrane region" description="Helical" evidence="1">
    <location>
        <begin position="113"/>
        <end position="133"/>
    </location>
</feature>